<evidence type="ECO:0000313" key="8">
    <source>
        <dbReference type="Proteomes" id="UP000234503"/>
    </source>
</evidence>
<evidence type="ECO:0000256" key="1">
    <source>
        <dbReference type="ARBA" id="ARBA00022491"/>
    </source>
</evidence>
<name>A0A2N5EB35_9GAMM</name>
<dbReference type="Proteomes" id="UP000234503">
    <property type="component" value="Unassembled WGS sequence"/>
</dbReference>
<comment type="caution">
    <text evidence="7">The sequence shown here is derived from an EMBL/GenBank/DDBJ whole genome shotgun (WGS) entry which is preliminary data.</text>
</comment>
<dbReference type="SUPFAM" id="SSF48498">
    <property type="entry name" value="Tetracyclin repressor-like, C-terminal domain"/>
    <property type="match status" value="1"/>
</dbReference>
<dbReference type="SUPFAM" id="SSF46689">
    <property type="entry name" value="Homeodomain-like"/>
    <property type="match status" value="1"/>
</dbReference>
<dbReference type="GO" id="GO:0003700">
    <property type="term" value="F:DNA-binding transcription factor activity"/>
    <property type="evidence" value="ECO:0007669"/>
    <property type="project" value="UniProtKB-ARBA"/>
</dbReference>
<evidence type="ECO:0000256" key="5">
    <source>
        <dbReference type="PROSITE-ProRule" id="PRU00335"/>
    </source>
</evidence>
<dbReference type="Gene3D" id="1.10.357.10">
    <property type="entry name" value="Tetracycline Repressor, domain 2"/>
    <property type="match status" value="1"/>
</dbReference>
<dbReference type="InterPro" id="IPR001647">
    <property type="entry name" value="HTH_TetR"/>
</dbReference>
<keyword evidence="4" id="KW-0804">Transcription</keyword>
<accession>A0A2N5EB35</accession>
<dbReference type="RefSeq" id="WP_101822654.1">
    <property type="nucleotide sequence ID" value="NZ_PJZH01000002.1"/>
</dbReference>
<sequence>MARKTKQQALETRQQILDAAVREFSERGVSATSLTDIATAAGVTRGAIYWHFKNKVDLFNEVWAISESKIDDLEIEYQAKYPNNPLRVLREILIYVLCATVDDPRRRALMEIIFHKCEFVGELMSLQQAHKILYLESYEKIETVLKNCVDRKLLPADLHTRRAAVVLRSYISGLMENWLFMPEGFDLKGQAANYADIYIDMLTLSPHLRREGAAPEGESQGPLPGKN</sequence>
<gene>
    <name evidence="7" type="ORF">CYR32_03590</name>
</gene>
<dbReference type="InterPro" id="IPR050624">
    <property type="entry name" value="HTH-type_Tx_Regulator"/>
</dbReference>
<feature type="DNA-binding region" description="H-T-H motif" evidence="5">
    <location>
        <begin position="33"/>
        <end position="52"/>
    </location>
</feature>
<dbReference type="InterPro" id="IPR009057">
    <property type="entry name" value="Homeodomain-like_sf"/>
</dbReference>
<dbReference type="PRINTS" id="PR00455">
    <property type="entry name" value="HTHTETR"/>
</dbReference>
<evidence type="ECO:0000256" key="2">
    <source>
        <dbReference type="ARBA" id="ARBA00023015"/>
    </source>
</evidence>
<organism evidence="7 8">
    <name type="scientific">Chimaeribacter coloradensis</name>
    <dbReference type="NCBI Taxonomy" id="2060068"/>
    <lineage>
        <taxon>Bacteria</taxon>
        <taxon>Pseudomonadati</taxon>
        <taxon>Pseudomonadota</taxon>
        <taxon>Gammaproteobacteria</taxon>
        <taxon>Enterobacterales</taxon>
        <taxon>Yersiniaceae</taxon>
        <taxon>Chimaeribacter</taxon>
    </lineage>
</organism>
<keyword evidence="1" id="KW-0678">Repressor</keyword>
<dbReference type="GO" id="GO:0003677">
    <property type="term" value="F:DNA binding"/>
    <property type="evidence" value="ECO:0007669"/>
    <property type="project" value="UniProtKB-UniRule"/>
</dbReference>
<protein>
    <submittedName>
        <fullName evidence="7">DNA-binding transcriptional repressor AcrR</fullName>
    </submittedName>
</protein>
<dbReference type="GO" id="GO:0045892">
    <property type="term" value="P:negative regulation of DNA-templated transcription"/>
    <property type="evidence" value="ECO:0007669"/>
    <property type="project" value="UniProtKB-ARBA"/>
</dbReference>
<keyword evidence="3 5" id="KW-0238">DNA-binding</keyword>
<keyword evidence="2" id="KW-0805">Transcription regulation</keyword>
<dbReference type="PANTHER" id="PTHR43479">
    <property type="entry name" value="ACREF/ENVCD OPERON REPRESSOR-RELATED"/>
    <property type="match status" value="1"/>
</dbReference>
<dbReference type="InterPro" id="IPR023772">
    <property type="entry name" value="DNA-bd_HTH_TetR-type_CS"/>
</dbReference>
<dbReference type="PANTHER" id="PTHR43479:SF11">
    <property type="entry name" value="ACREF_ENVCD OPERON REPRESSOR-RELATED"/>
    <property type="match status" value="1"/>
</dbReference>
<dbReference type="FunFam" id="1.10.357.10:FF:000003">
    <property type="entry name" value="HTH-type transcriptional regulator AcrR"/>
    <property type="match status" value="1"/>
</dbReference>
<evidence type="ECO:0000259" key="6">
    <source>
        <dbReference type="PROSITE" id="PS50977"/>
    </source>
</evidence>
<dbReference type="AlphaFoldDB" id="A0A2N5EB35"/>
<evidence type="ECO:0000256" key="3">
    <source>
        <dbReference type="ARBA" id="ARBA00023125"/>
    </source>
</evidence>
<dbReference type="EMBL" id="PJZH01000002">
    <property type="protein sequence ID" value="PLR39315.1"/>
    <property type="molecule type" value="Genomic_DNA"/>
</dbReference>
<dbReference type="PROSITE" id="PS01081">
    <property type="entry name" value="HTH_TETR_1"/>
    <property type="match status" value="1"/>
</dbReference>
<dbReference type="PROSITE" id="PS50977">
    <property type="entry name" value="HTH_TETR_2"/>
    <property type="match status" value="1"/>
</dbReference>
<keyword evidence="8" id="KW-1185">Reference proteome</keyword>
<dbReference type="InterPro" id="IPR013572">
    <property type="entry name" value="Tscrpt_reg_MAATS_C"/>
</dbReference>
<evidence type="ECO:0000256" key="4">
    <source>
        <dbReference type="ARBA" id="ARBA00023163"/>
    </source>
</evidence>
<dbReference type="Pfam" id="PF08361">
    <property type="entry name" value="TetR_C_2"/>
    <property type="match status" value="1"/>
</dbReference>
<dbReference type="NCBIfam" id="NF007949">
    <property type="entry name" value="PRK10668.1"/>
    <property type="match status" value="1"/>
</dbReference>
<dbReference type="OrthoDB" id="5816932at2"/>
<proteinExistence type="predicted"/>
<reference evidence="7 8" key="1">
    <citation type="submission" date="2017-12" db="EMBL/GenBank/DDBJ databases">
        <title>Characterization of six clinical isolates of Enterochimera gen. nov., a novel genus of the Yersiniaciae family and the three species Enterochimera arupensis sp. nov., Enterochimera coloradensis sp. nov, and Enterochimera californica sp. nov.</title>
        <authorList>
            <person name="Rossi A."/>
            <person name="Fisher M."/>
        </authorList>
    </citation>
    <scope>NUCLEOTIDE SEQUENCE [LARGE SCALE GENOMIC DNA]</scope>
    <source>
        <strain evidence="8">2016-Iso4</strain>
    </source>
</reference>
<dbReference type="GO" id="GO:0009410">
    <property type="term" value="P:response to xenobiotic stimulus"/>
    <property type="evidence" value="ECO:0007669"/>
    <property type="project" value="UniProtKB-ARBA"/>
</dbReference>
<dbReference type="Pfam" id="PF00440">
    <property type="entry name" value="TetR_N"/>
    <property type="match status" value="1"/>
</dbReference>
<evidence type="ECO:0000313" key="7">
    <source>
        <dbReference type="EMBL" id="PLR39315.1"/>
    </source>
</evidence>
<dbReference type="InterPro" id="IPR036271">
    <property type="entry name" value="Tet_transcr_reg_TetR-rel_C_sf"/>
</dbReference>
<feature type="domain" description="HTH tetR-type" evidence="6">
    <location>
        <begin position="10"/>
        <end position="70"/>
    </location>
</feature>